<protein>
    <submittedName>
        <fullName evidence="3">Lipocalin family protein</fullName>
    </submittedName>
</protein>
<reference evidence="3 4" key="1">
    <citation type="submission" date="2022-06" db="EMBL/GenBank/DDBJ databases">
        <title>Isolation of gut microbiota from human fecal samples.</title>
        <authorList>
            <person name="Pamer E.G."/>
            <person name="Barat B."/>
            <person name="Waligurski E."/>
            <person name="Medina S."/>
            <person name="Paddock L."/>
            <person name="Mostad J."/>
        </authorList>
    </citation>
    <scope>NUCLEOTIDE SEQUENCE [LARGE SCALE GENOMIC DNA]</scope>
    <source>
        <strain evidence="3 4">SL.3.17</strain>
    </source>
</reference>
<evidence type="ECO:0000313" key="4">
    <source>
        <dbReference type="Proteomes" id="UP001524502"/>
    </source>
</evidence>
<feature type="signal peptide" evidence="1">
    <location>
        <begin position="1"/>
        <end position="25"/>
    </location>
</feature>
<dbReference type="RefSeq" id="WP_256131045.1">
    <property type="nucleotide sequence ID" value="NZ_JANFXK010000003.1"/>
</dbReference>
<organism evidence="3 4">
    <name type="scientific">Anaerovorax odorimutans</name>
    <dbReference type="NCBI Taxonomy" id="109327"/>
    <lineage>
        <taxon>Bacteria</taxon>
        <taxon>Bacillati</taxon>
        <taxon>Bacillota</taxon>
        <taxon>Clostridia</taxon>
        <taxon>Peptostreptococcales</taxon>
        <taxon>Anaerovoracaceae</taxon>
        <taxon>Anaerovorax</taxon>
    </lineage>
</organism>
<proteinExistence type="predicted"/>
<feature type="domain" description="Lipocalin-like" evidence="2">
    <location>
        <begin position="33"/>
        <end position="113"/>
    </location>
</feature>
<keyword evidence="1" id="KW-0732">Signal</keyword>
<keyword evidence="4" id="KW-1185">Reference proteome</keyword>
<gene>
    <name evidence="3" type="ORF">NE619_03875</name>
</gene>
<evidence type="ECO:0000313" key="3">
    <source>
        <dbReference type="EMBL" id="MCQ4635856.1"/>
    </source>
</evidence>
<dbReference type="InterPro" id="IPR024311">
    <property type="entry name" value="Lipocalin-like"/>
</dbReference>
<name>A0ABT1RKZ6_9FIRM</name>
<dbReference type="Proteomes" id="UP001524502">
    <property type="component" value="Unassembled WGS sequence"/>
</dbReference>
<feature type="chain" id="PRO_5046702915" evidence="1">
    <location>
        <begin position="26"/>
        <end position="127"/>
    </location>
</feature>
<comment type="caution">
    <text evidence="3">The sequence shown here is derived from an EMBL/GenBank/DDBJ whole genome shotgun (WGS) entry which is preliminary data.</text>
</comment>
<accession>A0ABT1RKZ6</accession>
<dbReference type="PROSITE" id="PS51257">
    <property type="entry name" value="PROKAR_LIPOPROTEIN"/>
    <property type="match status" value="1"/>
</dbReference>
<dbReference type="Pfam" id="PF13648">
    <property type="entry name" value="Lipocalin_4"/>
    <property type="match status" value="1"/>
</dbReference>
<evidence type="ECO:0000256" key="1">
    <source>
        <dbReference type="SAM" id="SignalP"/>
    </source>
</evidence>
<dbReference type="EMBL" id="JANFXK010000003">
    <property type="protein sequence ID" value="MCQ4635856.1"/>
    <property type="molecule type" value="Genomic_DNA"/>
</dbReference>
<evidence type="ECO:0000259" key="2">
    <source>
        <dbReference type="Pfam" id="PF13648"/>
    </source>
</evidence>
<sequence length="127" mass="13763">MKQARKILSVISVAILLCIAFTACGDSSDDPVVGTWEMTSVSAMGQEMSAADFLKAANYTETPVITFNGDNTVDVDMLGNKGSGKWELKDGKYHVTDNSDVSLEFTLEDNKLSTEQSGGKLVFEKKQ</sequence>